<evidence type="ECO:0000256" key="1">
    <source>
        <dbReference type="SAM" id="MobiDB-lite"/>
    </source>
</evidence>
<dbReference type="PANTHER" id="PTHR47456">
    <property type="entry name" value="PHD-TYPE DOMAIN-CONTAINING PROTEIN"/>
    <property type="match status" value="1"/>
</dbReference>
<proteinExistence type="predicted"/>
<sequence length="512" mass="57745">MQKAVVATRQLYQWFEAQKNYYTSHDFSICDFVDMVWTGHGGDSPRGASARSFRAEFASTVHKKDQATLVSTGGAVYRHHFECQGLCSTSADTEDEHTEDEDGDNVGERDTAYDDARAWRGANAKKAEKKRVMCSTSVRLLVEAGARDIEKCTIYQKGSHAKASSTKALRYSRRLRLHIMEQDSGGHRSDSKSVRQAVLSDAYTPASGSPGRWLGTSNASTCRFFCSRRPLRGGQPGQHLCLPASEITKTSKRFTVGVKSTWSIQNLIRWNGRAVFMDSSWRNKNENRAPLTFVTTTNAAGHMVPCVAYLSTDTTSRSFQHLLRALENEVVAEAARVCSDDDRTPQAKLDTADVLLANARRICEERSWRPSTVMVDKCRAELNAINEVWPDTQVRLCQFHIMQAMPDWPTTLVKFEAAIKEILSKESAATVKQVLTYFTVNWWSPPWHELATDIGLQSGKTRDGMNTNNTIERAFKTFDEVFLACKVNKRIDRLVQILACDWLVYYEHYSND</sequence>
<name>A0A9N8QDT0_9BASI</name>
<dbReference type="Proteomes" id="UP000836404">
    <property type="component" value="Unassembled WGS sequence"/>
</dbReference>
<evidence type="ECO:0000313" key="4">
    <source>
        <dbReference type="Proteomes" id="UP000836404"/>
    </source>
</evidence>
<keyword evidence="4" id="KW-1185">Reference proteome</keyword>
<dbReference type="AlphaFoldDB" id="A0A9N8QDT0"/>
<evidence type="ECO:0000259" key="2">
    <source>
        <dbReference type="Pfam" id="PF10551"/>
    </source>
</evidence>
<reference evidence="3 4" key="1">
    <citation type="submission" date="2020-10" db="EMBL/GenBank/DDBJ databases">
        <authorList>
            <person name="Sedaghatjoo S."/>
        </authorList>
    </citation>
    <scope>NUCLEOTIDE SEQUENCE [LARGE SCALE GENOMIC DNA]</scope>
    <source>
        <strain evidence="3 4">LLFL</strain>
    </source>
</reference>
<feature type="region of interest" description="Disordered" evidence="1">
    <location>
        <begin position="92"/>
        <end position="111"/>
    </location>
</feature>
<feature type="domain" description="MULE transposase" evidence="2">
    <location>
        <begin position="360"/>
        <end position="403"/>
    </location>
</feature>
<comment type="caution">
    <text evidence="3">The sequence shown here is derived from an EMBL/GenBank/DDBJ whole genome shotgun (WGS) entry which is preliminary data.</text>
</comment>
<dbReference type="EMBL" id="CAJHJF010002466">
    <property type="protein sequence ID" value="CAD6926547.1"/>
    <property type="molecule type" value="Genomic_DNA"/>
</dbReference>
<protein>
    <recommendedName>
        <fullName evidence="2">MULE transposase domain-containing protein</fullName>
    </recommendedName>
</protein>
<organism evidence="3 4">
    <name type="scientific">Tilletia laevis</name>
    <dbReference type="NCBI Taxonomy" id="157183"/>
    <lineage>
        <taxon>Eukaryota</taxon>
        <taxon>Fungi</taxon>
        <taxon>Dikarya</taxon>
        <taxon>Basidiomycota</taxon>
        <taxon>Ustilaginomycotina</taxon>
        <taxon>Exobasidiomycetes</taxon>
        <taxon>Tilletiales</taxon>
        <taxon>Tilletiaceae</taxon>
        <taxon>Tilletia</taxon>
    </lineage>
</organism>
<feature type="compositionally biased region" description="Acidic residues" evidence="1">
    <location>
        <begin position="92"/>
        <end position="105"/>
    </location>
</feature>
<dbReference type="Pfam" id="PF10551">
    <property type="entry name" value="MULE"/>
    <property type="match status" value="1"/>
</dbReference>
<evidence type="ECO:0000313" key="3">
    <source>
        <dbReference type="EMBL" id="CAD6926547.1"/>
    </source>
</evidence>
<gene>
    <name evidence="3" type="ORF">JKILLFL_G6690</name>
</gene>
<dbReference type="InterPro" id="IPR018289">
    <property type="entry name" value="MULE_transposase_dom"/>
</dbReference>
<accession>A0A9N8QDT0</accession>